<organism evidence="10 11">
    <name type="scientific">Microbacterium rhizomatis</name>
    <dbReference type="NCBI Taxonomy" id="1631477"/>
    <lineage>
        <taxon>Bacteria</taxon>
        <taxon>Bacillati</taxon>
        <taxon>Actinomycetota</taxon>
        <taxon>Actinomycetes</taxon>
        <taxon>Micrococcales</taxon>
        <taxon>Microbacteriaceae</taxon>
        <taxon>Microbacterium</taxon>
    </lineage>
</organism>
<evidence type="ECO:0000256" key="1">
    <source>
        <dbReference type="ARBA" id="ARBA00001947"/>
    </source>
</evidence>
<comment type="cofactor">
    <cofactor evidence="1">
        <name>Zn(2+)</name>
        <dbReference type="ChEBI" id="CHEBI:29105"/>
    </cofactor>
</comment>
<dbReference type="Gene3D" id="1.25.40.880">
    <property type="entry name" value="Alkyl sulfatase, dimerisation domain"/>
    <property type="match status" value="1"/>
</dbReference>
<evidence type="ECO:0000256" key="3">
    <source>
        <dbReference type="ARBA" id="ARBA00022801"/>
    </source>
</evidence>
<dbReference type="Pfam" id="PF14863">
    <property type="entry name" value="Alkyl_sulf_dimr"/>
    <property type="match status" value="1"/>
</dbReference>
<dbReference type="FunFam" id="3.60.15.30:FF:000001">
    <property type="entry name" value="Alkyl/aryl-sulfatase BDS1"/>
    <property type="match status" value="1"/>
</dbReference>
<keyword evidence="2" id="KW-0479">Metal-binding</keyword>
<evidence type="ECO:0000256" key="6">
    <source>
        <dbReference type="ARBA" id="ARBA00066568"/>
    </source>
</evidence>
<dbReference type="InterPro" id="IPR052195">
    <property type="entry name" value="Bact_Alkyl/Aryl-Sulfatase"/>
</dbReference>
<evidence type="ECO:0000256" key="7">
    <source>
        <dbReference type="ARBA" id="ARBA00068034"/>
    </source>
</evidence>
<dbReference type="EMBL" id="VYSA01000003">
    <property type="protein sequence ID" value="KAA9106323.1"/>
    <property type="molecule type" value="Genomic_DNA"/>
</dbReference>
<dbReference type="GO" id="GO:0046872">
    <property type="term" value="F:metal ion binding"/>
    <property type="evidence" value="ECO:0007669"/>
    <property type="project" value="UniProtKB-KW"/>
</dbReference>
<dbReference type="CDD" id="cd07710">
    <property type="entry name" value="arylsulfatase_Sdsa1-like_MBL-fold"/>
    <property type="match status" value="1"/>
</dbReference>
<comment type="similarity">
    <text evidence="5">Belongs to the metallo-beta-lactamase superfamily. Type III sulfatase family.</text>
</comment>
<dbReference type="PANTHER" id="PTHR43223:SF1">
    <property type="entry name" value="ALKYL_ARYL-SULFATASE BDS1"/>
    <property type="match status" value="1"/>
</dbReference>
<evidence type="ECO:0000256" key="8">
    <source>
        <dbReference type="ARBA" id="ARBA00075789"/>
    </source>
</evidence>
<dbReference type="GO" id="GO:0018741">
    <property type="term" value="F:linear primary-alkylsulfatase activity"/>
    <property type="evidence" value="ECO:0007669"/>
    <property type="project" value="UniProtKB-EC"/>
</dbReference>
<keyword evidence="11" id="KW-1185">Reference proteome</keyword>
<dbReference type="InterPro" id="IPR044097">
    <property type="entry name" value="Bds1/SdsA1_MBL-fold"/>
</dbReference>
<dbReference type="RefSeq" id="WP_150449664.1">
    <property type="nucleotide sequence ID" value="NZ_VYSA01000003.1"/>
</dbReference>
<dbReference type="GO" id="GO:0018909">
    <property type="term" value="P:dodecyl sulfate metabolic process"/>
    <property type="evidence" value="ECO:0007669"/>
    <property type="project" value="InterPro"/>
</dbReference>
<dbReference type="AlphaFoldDB" id="A0A5J5J0Y4"/>
<dbReference type="SUPFAM" id="SSF56281">
    <property type="entry name" value="Metallo-hydrolase/oxidoreductase"/>
    <property type="match status" value="1"/>
</dbReference>
<dbReference type="GO" id="GO:0046983">
    <property type="term" value="F:protein dimerization activity"/>
    <property type="evidence" value="ECO:0007669"/>
    <property type="project" value="InterPro"/>
</dbReference>
<dbReference type="InterPro" id="IPR036527">
    <property type="entry name" value="SCP2_sterol-bd_dom_sf"/>
</dbReference>
<evidence type="ECO:0000256" key="4">
    <source>
        <dbReference type="ARBA" id="ARBA00022833"/>
    </source>
</evidence>
<protein>
    <recommendedName>
        <fullName evidence="7">Linear primary-alkylsulfatase</fullName>
        <ecNumber evidence="6">3.1.6.21</ecNumber>
    </recommendedName>
    <alternativeName>
        <fullName evidence="8">Type III linear primary-alkylsulfatase</fullName>
    </alternativeName>
</protein>
<dbReference type="SMART" id="SM00849">
    <property type="entry name" value="Lactamase_B"/>
    <property type="match status" value="1"/>
</dbReference>
<dbReference type="InterPro" id="IPR001279">
    <property type="entry name" value="Metallo-B-lactamas"/>
</dbReference>
<feature type="domain" description="Metallo-beta-lactamase" evidence="9">
    <location>
        <begin position="101"/>
        <end position="323"/>
    </location>
</feature>
<sequence>MVGKPVTPAIEKANRELLTTLPFADTQDFDDADRGFIAALDPGVIRTADGRVVWDNDSYAFLHGEAPASVNPSLWRQSQLVAKQGLYEVVEGIYQVRGLDLSNITFVEGDTGVIVIDPLISTETAAAALSLYRAHRGEKKVVAVIYTHSHVDHFGGVFGVTTEEDAASGAVMIIAPEGFTGHAVAENVYAGTAMSRRAGYMYGAALARGPQGQVGAGLGQTTSSGEVGLIVPNVEVTETGETLTVDGVEIEFQMAPGTEAPAEMHFYFPRYRALCMAENATHTLHNLLTLRGALVRDPHVWSEYLTEAIDTFGDRTDVAFASHHWPTWTKERVIAFLETQRDLYAYLHDQTLRLLNKGYQGAEIAEMMQLPPALADAWSTHGYYGSVSHNVKAVYQRYMGWFDANPARLWPHPPQEQAHRYVAAIGGIDRVVALARTAFDDGDFRWAATLLDHAIFTDAGHAAARELYADTLEQLAYGAENGTWRNFYLSGATELREGNFGTPAATAAPAIVAQLTPEQLFDSLALSIDGPKAWDLDLAIDVTLTDLEVTYRLTLRNGVLIHRRREPGGAGVSLILTKPRLIALAGGDLTSPGVQIEGDRAVLDSLLGVLDPGDPAFDIVTP</sequence>
<evidence type="ECO:0000259" key="9">
    <source>
        <dbReference type="SMART" id="SM00849"/>
    </source>
</evidence>
<evidence type="ECO:0000313" key="10">
    <source>
        <dbReference type="EMBL" id="KAA9106323.1"/>
    </source>
</evidence>
<dbReference type="InterPro" id="IPR029228">
    <property type="entry name" value="Alkyl_sulf_dimr"/>
</dbReference>
<evidence type="ECO:0000313" key="11">
    <source>
        <dbReference type="Proteomes" id="UP000325827"/>
    </source>
</evidence>
<keyword evidence="4" id="KW-0862">Zinc</keyword>
<reference evidence="11" key="1">
    <citation type="submission" date="2019-09" db="EMBL/GenBank/DDBJ databases">
        <title>Mumia zhuanghuii sp. nov. isolated from the intestinal contents of plateau pika (Ochotona curzoniae) in the Qinghai-Tibet plateau of China.</title>
        <authorList>
            <person name="Tian Z."/>
        </authorList>
    </citation>
    <scope>NUCLEOTIDE SEQUENCE [LARGE SCALE GENOMIC DNA]</scope>
    <source>
        <strain evidence="11">JCM 30598</strain>
    </source>
</reference>
<keyword evidence="3 10" id="KW-0378">Hydrolase</keyword>
<dbReference type="PANTHER" id="PTHR43223">
    <property type="entry name" value="ALKYL/ARYL-SULFATASE"/>
    <property type="match status" value="1"/>
</dbReference>
<dbReference type="InterPro" id="IPR029229">
    <property type="entry name" value="Alkyl_sulf_C"/>
</dbReference>
<dbReference type="InterPro" id="IPR036866">
    <property type="entry name" value="RibonucZ/Hydroxyglut_hydro"/>
</dbReference>
<dbReference type="Pfam" id="PF14864">
    <property type="entry name" value="Alkyl_sulf_C"/>
    <property type="match status" value="1"/>
</dbReference>
<dbReference type="OrthoDB" id="5240502at2"/>
<dbReference type="Gene3D" id="3.30.1050.10">
    <property type="entry name" value="SCP2 sterol-binding domain"/>
    <property type="match status" value="1"/>
</dbReference>
<accession>A0A5J5J0Y4</accession>
<name>A0A5J5J0Y4_9MICO</name>
<dbReference type="FunFam" id="1.25.40.880:FF:000001">
    <property type="entry name" value="SDS hydrolase SdsA1"/>
    <property type="match status" value="1"/>
</dbReference>
<gene>
    <name evidence="10" type="ORF">F6B43_14260</name>
</gene>
<dbReference type="Gene3D" id="3.60.15.30">
    <property type="entry name" value="Metallo-beta-lactamase domain"/>
    <property type="match status" value="1"/>
</dbReference>
<dbReference type="SUPFAM" id="SSF55718">
    <property type="entry name" value="SCP-like"/>
    <property type="match status" value="1"/>
</dbReference>
<dbReference type="EC" id="3.1.6.21" evidence="6"/>
<proteinExistence type="inferred from homology"/>
<dbReference type="Proteomes" id="UP000325827">
    <property type="component" value="Unassembled WGS sequence"/>
</dbReference>
<comment type="caution">
    <text evidence="10">The sequence shown here is derived from an EMBL/GenBank/DDBJ whole genome shotgun (WGS) entry which is preliminary data.</text>
</comment>
<dbReference type="InterPro" id="IPR038536">
    <property type="entry name" value="Alkyl/aryl-sulf_dimr_sf"/>
</dbReference>
<dbReference type="Pfam" id="PF00753">
    <property type="entry name" value="Lactamase_B"/>
    <property type="match status" value="1"/>
</dbReference>
<evidence type="ECO:0000256" key="5">
    <source>
        <dbReference type="ARBA" id="ARBA00033751"/>
    </source>
</evidence>
<evidence type="ECO:0000256" key="2">
    <source>
        <dbReference type="ARBA" id="ARBA00022723"/>
    </source>
</evidence>